<dbReference type="PROSITE" id="PS01358">
    <property type="entry name" value="ZF_RANBP2_1"/>
    <property type="match status" value="1"/>
</dbReference>
<sequence>MGCSSSRSTGAVLIQENNNNSSRRKSIAPELSKNRAVIDSAKALAVLAQSLGPENENVKDALEGIVDPANGSPLHYWSCKGCTTHNGASRNQCVSCNEVKDPSDEMKLAIEDESTAESNDDSSDPLDEALASVECPICFETYQDPVVLPCGHSFCTEHTLSLDDKCPFCREEFADRPAENAHLAMNAKAILSLGEIIDPDRLTIRDAIKPLPDQTTSEEGNKELMRQEQIRLDEQLARELQGREYDHTDNVIQLAAEALFNM</sequence>
<evidence type="ECO:0000259" key="7">
    <source>
        <dbReference type="PROSITE" id="PS50199"/>
    </source>
</evidence>
<keyword evidence="1" id="KW-0479">Metal-binding</keyword>
<dbReference type="PROSITE" id="PS50089">
    <property type="entry name" value="ZF_RING_2"/>
    <property type="match status" value="1"/>
</dbReference>
<keyword evidence="3" id="KW-0862">Zinc</keyword>
<dbReference type="SMART" id="SM00184">
    <property type="entry name" value="RING"/>
    <property type="match status" value="1"/>
</dbReference>
<evidence type="ECO:0008006" key="9">
    <source>
        <dbReference type="Google" id="ProtNLM"/>
    </source>
</evidence>
<dbReference type="Pfam" id="PF13920">
    <property type="entry name" value="zf-C3HC4_3"/>
    <property type="match status" value="1"/>
</dbReference>
<feature type="compositionally biased region" description="Polar residues" evidence="5">
    <location>
        <begin position="1"/>
        <end position="21"/>
    </location>
</feature>
<evidence type="ECO:0000259" key="6">
    <source>
        <dbReference type="PROSITE" id="PS50089"/>
    </source>
</evidence>
<evidence type="ECO:0000256" key="3">
    <source>
        <dbReference type="ARBA" id="ARBA00022833"/>
    </source>
</evidence>
<evidence type="ECO:0000256" key="5">
    <source>
        <dbReference type="SAM" id="MobiDB-lite"/>
    </source>
</evidence>
<accession>A0A7S2EEU0</accession>
<keyword evidence="2 4" id="KW-0863">Zinc-finger</keyword>
<dbReference type="InterPro" id="IPR036443">
    <property type="entry name" value="Znf_RanBP2_sf"/>
</dbReference>
<dbReference type="Gene3D" id="3.30.40.10">
    <property type="entry name" value="Zinc/RING finger domain, C3HC4 (zinc finger)"/>
    <property type="match status" value="1"/>
</dbReference>
<dbReference type="SUPFAM" id="SSF57850">
    <property type="entry name" value="RING/U-box"/>
    <property type="match status" value="1"/>
</dbReference>
<dbReference type="AlphaFoldDB" id="A0A7S2EEU0"/>
<protein>
    <recommendedName>
        <fullName evidence="9">RanBP-type and C3HC4-type zinc finger-containing protein 1</fullName>
    </recommendedName>
</protein>
<reference evidence="8" key="1">
    <citation type="submission" date="2021-01" db="EMBL/GenBank/DDBJ databases">
        <authorList>
            <person name="Corre E."/>
            <person name="Pelletier E."/>
            <person name="Niang G."/>
            <person name="Scheremetjew M."/>
            <person name="Finn R."/>
            <person name="Kale V."/>
            <person name="Holt S."/>
            <person name="Cochrane G."/>
            <person name="Meng A."/>
            <person name="Brown T."/>
            <person name="Cohen L."/>
        </authorList>
    </citation>
    <scope>NUCLEOTIDE SEQUENCE</scope>
    <source>
        <strain evidence="8">Pop2</strain>
    </source>
</reference>
<dbReference type="InterPro" id="IPR001841">
    <property type="entry name" value="Znf_RING"/>
</dbReference>
<feature type="domain" description="RING-type" evidence="6">
    <location>
        <begin position="135"/>
        <end position="170"/>
    </location>
</feature>
<dbReference type="PROSITE" id="PS50199">
    <property type="entry name" value="ZF_RANBP2_2"/>
    <property type="match status" value="1"/>
</dbReference>
<feature type="region of interest" description="Disordered" evidence="5">
    <location>
        <begin position="1"/>
        <end position="26"/>
    </location>
</feature>
<gene>
    <name evidence="8" type="ORF">DBRI1063_LOCUS12395</name>
</gene>
<proteinExistence type="predicted"/>
<dbReference type="Gene3D" id="4.10.1060.10">
    <property type="entry name" value="Zinc finger, RanBP2-type"/>
    <property type="match status" value="1"/>
</dbReference>
<dbReference type="InterPro" id="IPR013083">
    <property type="entry name" value="Znf_RING/FYVE/PHD"/>
</dbReference>
<organism evidence="8">
    <name type="scientific">Ditylum brightwellii</name>
    <dbReference type="NCBI Taxonomy" id="49249"/>
    <lineage>
        <taxon>Eukaryota</taxon>
        <taxon>Sar</taxon>
        <taxon>Stramenopiles</taxon>
        <taxon>Ochrophyta</taxon>
        <taxon>Bacillariophyta</taxon>
        <taxon>Mediophyceae</taxon>
        <taxon>Lithodesmiophycidae</taxon>
        <taxon>Lithodesmiales</taxon>
        <taxon>Lithodesmiaceae</taxon>
        <taxon>Ditylum</taxon>
    </lineage>
</organism>
<dbReference type="EMBL" id="HBGN01019481">
    <property type="protein sequence ID" value="CAD9332596.1"/>
    <property type="molecule type" value="Transcribed_RNA"/>
</dbReference>
<evidence type="ECO:0000256" key="2">
    <source>
        <dbReference type="ARBA" id="ARBA00022771"/>
    </source>
</evidence>
<dbReference type="GO" id="GO:0008270">
    <property type="term" value="F:zinc ion binding"/>
    <property type="evidence" value="ECO:0007669"/>
    <property type="project" value="UniProtKB-KW"/>
</dbReference>
<evidence type="ECO:0000256" key="4">
    <source>
        <dbReference type="PROSITE-ProRule" id="PRU00322"/>
    </source>
</evidence>
<feature type="domain" description="RanBP2-type" evidence="7">
    <location>
        <begin position="69"/>
        <end position="102"/>
    </location>
</feature>
<dbReference type="SUPFAM" id="SSF90209">
    <property type="entry name" value="Ran binding protein zinc finger-like"/>
    <property type="match status" value="1"/>
</dbReference>
<dbReference type="PANTHER" id="PTHR23327">
    <property type="entry name" value="RING FINGER PROTEIN 127"/>
    <property type="match status" value="1"/>
</dbReference>
<evidence type="ECO:0000256" key="1">
    <source>
        <dbReference type="ARBA" id="ARBA00022723"/>
    </source>
</evidence>
<name>A0A7S2EEU0_9STRA</name>
<dbReference type="InterPro" id="IPR001876">
    <property type="entry name" value="Znf_RanBP2"/>
</dbReference>
<evidence type="ECO:0000313" key="8">
    <source>
        <dbReference type="EMBL" id="CAD9332596.1"/>
    </source>
</evidence>